<dbReference type="GO" id="GO:0009897">
    <property type="term" value="C:external side of plasma membrane"/>
    <property type="evidence" value="ECO:0000318"/>
    <property type="project" value="GO_Central"/>
</dbReference>
<dbReference type="CTD" id="20201215"/>
<dbReference type="EMBL" id="KB097700">
    <property type="protein sequence ID" value="ESN91748.1"/>
    <property type="molecule type" value="Genomic_DNA"/>
</dbReference>
<evidence type="ECO:0000313" key="4">
    <source>
        <dbReference type="EnsemblMetazoa" id="HelroP165816"/>
    </source>
</evidence>
<reference evidence="5" key="1">
    <citation type="submission" date="2012-12" db="EMBL/GenBank/DDBJ databases">
        <authorList>
            <person name="Hellsten U."/>
            <person name="Grimwood J."/>
            <person name="Chapman J.A."/>
            <person name="Shapiro H."/>
            <person name="Aerts A."/>
            <person name="Otillar R.P."/>
            <person name="Terry A.Y."/>
            <person name="Boore J.L."/>
            <person name="Simakov O."/>
            <person name="Marletaz F."/>
            <person name="Cho S.-J."/>
            <person name="Edsinger-Gonzales E."/>
            <person name="Havlak P."/>
            <person name="Kuo D.-H."/>
            <person name="Larsson T."/>
            <person name="Lv J."/>
            <person name="Arendt D."/>
            <person name="Savage R."/>
            <person name="Osoegawa K."/>
            <person name="de Jong P."/>
            <person name="Lindberg D.R."/>
            <person name="Seaver E.C."/>
            <person name="Weisblat D.A."/>
            <person name="Putnam N.H."/>
            <person name="Grigoriev I.V."/>
            <person name="Rokhsar D.S."/>
        </authorList>
    </citation>
    <scope>NUCLEOTIDE SEQUENCE</scope>
</reference>
<dbReference type="HOGENOM" id="CLU_070181_0_0_1"/>
<dbReference type="InterPro" id="IPR001304">
    <property type="entry name" value="C-type_lectin-like"/>
</dbReference>
<dbReference type="Proteomes" id="UP000015101">
    <property type="component" value="Unassembled WGS sequence"/>
</dbReference>
<organism evidence="4 5">
    <name type="scientific">Helobdella robusta</name>
    <name type="common">Californian leech</name>
    <dbReference type="NCBI Taxonomy" id="6412"/>
    <lineage>
        <taxon>Eukaryota</taxon>
        <taxon>Metazoa</taxon>
        <taxon>Spiralia</taxon>
        <taxon>Lophotrochozoa</taxon>
        <taxon>Annelida</taxon>
        <taxon>Clitellata</taxon>
        <taxon>Hirudinea</taxon>
        <taxon>Rhynchobdellida</taxon>
        <taxon>Glossiphoniidae</taxon>
        <taxon>Helobdella</taxon>
    </lineage>
</organism>
<feature type="chain" id="PRO_5010980080" description="C-type lectin domain-containing protein" evidence="1">
    <location>
        <begin position="20"/>
        <end position="341"/>
    </location>
</feature>
<proteinExistence type="predicted"/>
<reference evidence="3 5" key="2">
    <citation type="journal article" date="2013" name="Nature">
        <title>Insights into bilaterian evolution from three spiralian genomes.</title>
        <authorList>
            <person name="Simakov O."/>
            <person name="Marletaz F."/>
            <person name="Cho S.J."/>
            <person name="Edsinger-Gonzales E."/>
            <person name="Havlak P."/>
            <person name="Hellsten U."/>
            <person name="Kuo D.H."/>
            <person name="Larsson T."/>
            <person name="Lv J."/>
            <person name="Arendt D."/>
            <person name="Savage R."/>
            <person name="Osoegawa K."/>
            <person name="de Jong P."/>
            <person name="Grimwood J."/>
            <person name="Chapman J.A."/>
            <person name="Shapiro H."/>
            <person name="Aerts A."/>
            <person name="Otillar R.P."/>
            <person name="Terry A.Y."/>
            <person name="Boore J.L."/>
            <person name="Grigoriev I.V."/>
            <person name="Lindberg D.R."/>
            <person name="Seaver E.C."/>
            <person name="Weisblat D.A."/>
            <person name="Putnam N.H."/>
            <person name="Rokhsar D.S."/>
        </authorList>
    </citation>
    <scope>NUCLEOTIDE SEQUENCE</scope>
</reference>
<dbReference type="EnsemblMetazoa" id="HelroT165816">
    <property type="protein sequence ID" value="HelroP165816"/>
    <property type="gene ID" value="HelroG165816"/>
</dbReference>
<evidence type="ECO:0000259" key="2">
    <source>
        <dbReference type="PROSITE" id="PS50041"/>
    </source>
</evidence>
<dbReference type="Gene3D" id="3.10.100.10">
    <property type="entry name" value="Mannose-Binding Protein A, subunit A"/>
    <property type="match status" value="1"/>
</dbReference>
<feature type="domain" description="C-type lectin" evidence="2">
    <location>
        <begin position="132"/>
        <end position="267"/>
    </location>
</feature>
<dbReference type="InParanoid" id="T1EXB5"/>
<dbReference type="GO" id="GO:0030246">
    <property type="term" value="F:carbohydrate binding"/>
    <property type="evidence" value="ECO:0000318"/>
    <property type="project" value="GO_Central"/>
</dbReference>
<dbReference type="SUPFAM" id="SSF56436">
    <property type="entry name" value="C-type lectin-like"/>
    <property type="match status" value="1"/>
</dbReference>
<dbReference type="GeneID" id="20201215"/>
<dbReference type="InterPro" id="IPR016187">
    <property type="entry name" value="CTDL_fold"/>
</dbReference>
<sequence>MIFNLIFLLLSSFVVLTHEEDKKYFYFVRAYSYLVVRNEKTMVSFEESGSFNSILRVSATSAKICMLKCQLLTGFKLRGVNFRPASKSCSCVETNSIQWYNVTALLNEECQAFFPVKTGTFECPPTFHYVVEAHKCFKMLYDLNKWSVAKSACNGLFSSHPLIIRNDLDFDISGKYAISVTKNHSYVCPGDFWGNRFVFWTGGYQKFINATRHFFWHPYSGNVPDDELNVTKWCPGQPDSYNGVDFCIKYVDDVAGNYVCWDDDYCSFRLFQNIRRAISRLSTVVFRLLSWSLTFLNIFDRRRHDSKFLDNSTKLMITSLTQKKWSNYSNDYRTPMEIGVL</sequence>
<keyword evidence="5" id="KW-1185">Reference proteome</keyword>
<dbReference type="GO" id="GO:0038187">
    <property type="term" value="F:pattern recognition receptor activity"/>
    <property type="evidence" value="ECO:0000318"/>
    <property type="project" value="GO_Central"/>
</dbReference>
<evidence type="ECO:0000256" key="1">
    <source>
        <dbReference type="SAM" id="SignalP"/>
    </source>
</evidence>
<evidence type="ECO:0000313" key="5">
    <source>
        <dbReference type="Proteomes" id="UP000015101"/>
    </source>
</evidence>
<gene>
    <name evidence="4" type="primary">20201215</name>
    <name evidence="3" type="ORF">HELRODRAFT_165816</name>
</gene>
<dbReference type="OrthoDB" id="6083465at2759"/>
<dbReference type="CDD" id="cd00037">
    <property type="entry name" value="CLECT"/>
    <property type="match status" value="1"/>
</dbReference>
<keyword evidence="1" id="KW-0732">Signal</keyword>
<dbReference type="GO" id="GO:0006955">
    <property type="term" value="P:immune response"/>
    <property type="evidence" value="ECO:0000318"/>
    <property type="project" value="GO_Central"/>
</dbReference>
<evidence type="ECO:0000313" key="3">
    <source>
        <dbReference type="EMBL" id="ESN91748.1"/>
    </source>
</evidence>
<dbReference type="RefSeq" id="XP_009030556.1">
    <property type="nucleotide sequence ID" value="XM_009032308.1"/>
</dbReference>
<protein>
    <recommendedName>
        <fullName evidence="2">C-type lectin domain-containing protein</fullName>
    </recommendedName>
</protein>
<feature type="signal peptide" evidence="1">
    <location>
        <begin position="1"/>
        <end position="19"/>
    </location>
</feature>
<dbReference type="InterPro" id="IPR016186">
    <property type="entry name" value="C-type_lectin-like/link_sf"/>
</dbReference>
<dbReference type="EMBL" id="AMQM01002183">
    <property type="status" value="NOT_ANNOTATED_CDS"/>
    <property type="molecule type" value="Genomic_DNA"/>
</dbReference>
<dbReference type="AlphaFoldDB" id="T1EXB5"/>
<dbReference type="PROSITE" id="PS50041">
    <property type="entry name" value="C_TYPE_LECTIN_2"/>
    <property type="match status" value="1"/>
</dbReference>
<reference evidence="4" key="3">
    <citation type="submission" date="2015-06" db="UniProtKB">
        <authorList>
            <consortium name="EnsemblMetazoa"/>
        </authorList>
    </citation>
    <scope>IDENTIFICATION</scope>
</reference>
<accession>T1EXB5</accession>
<dbReference type="KEGG" id="hro:HELRODRAFT_165816"/>
<name>T1EXB5_HELRO</name>